<dbReference type="GO" id="GO:0019262">
    <property type="term" value="P:N-acetylneuraminate catabolic process"/>
    <property type="evidence" value="ECO:0007669"/>
    <property type="project" value="TreeGrafter"/>
</dbReference>
<dbReference type="Pfam" id="PF00701">
    <property type="entry name" value="DHDPS"/>
    <property type="match status" value="1"/>
</dbReference>
<keyword evidence="1 2" id="KW-0456">Lyase</keyword>
<dbReference type="InterPro" id="IPR013785">
    <property type="entry name" value="Aldolase_TIM"/>
</dbReference>
<dbReference type="GO" id="GO:0005829">
    <property type="term" value="C:cytosol"/>
    <property type="evidence" value="ECO:0007669"/>
    <property type="project" value="TreeGrafter"/>
</dbReference>
<feature type="active site" description="Schiff-base intermediate with substrate" evidence="3">
    <location>
        <position position="165"/>
    </location>
</feature>
<sequence>MAKELRGVLTALPTPFTADDQIDAGLMQKVVDRNIDAGVDALVVGGGTGEYTSLTNAERRQIFEIVVEHTAGRVPVVAHTGSLTTREAVDLSRAAEATGADALMLITPFYEPLTETEINRYVETVAGSVSVPIMLYNNPGVTGVNLGAEGIARFGREIDNIEYVKDSSHDWEQALRLIHHHRDDIKLIMGWDSFSFGALTEGAAGIMAGAANVVPNEIVAVVRAIREGDLNRALENWLRVFPAIDAMMAVPFTQAVKAGLRLQGLDIGSPRSPLADLEPDAEASLKAALDRLNH</sequence>
<dbReference type="Proteomes" id="UP000183561">
    <property type="component" value="Unassembled WGS sequence"/>
</dbReference>
<reference evidence="6" key="1">
    <citation type="submission" date="2016-10" db="EMBL/GenBank/DDBJ databases">
        <authorList>
            <person name="Varghese N."/>
            <person name="Submissions S."/>
        </authorList>
    </citation>
    <scope>NUCLEOTIDE SEQUENCE [LARGE SCALE GENOMIC DNA]</scope>
    <source>
        <strain evidence="6">DSM 44498</strain>
    </source>
</reference>
<proteinExistence type="inferred from homology"/>
<name>A0A1H4L458_9NOCA</name>
<dbReference type="Gene3D" id="3.20.20.70">
    <property type="entry name" value="Aldolase class I"/>
    <property type="match status" value="1"/>
</dbReference>
<evidence type="ECO:0000313" key="6">
    <source>
        <dbReference type="Proteomes" id="UP000183561"/>
    </source>
</evidence>
<evidence type="ECO:0000256" key="2">
    <source>
        <dbReference type="PIRNR" id="PIRNR001365"/>
    </source>
</evidence>
<dbReference type="PANTHER" id="PTHR42849">
    <property type="entry name" value="N-ACETYLNEURAMINATE LYASE"/>
    <property type="match status" value="1"/>
</dbReference>
<feature type="active site" description="Proton donor/acceptor" evidence="3">
    <location>
        <position position="136"/>
    </location>
</feature>
<dbReference type="SMART" id="SM01130">
    <property type="entry name" value="DHDPS"/>
    <property type="match status" value="1"/>
</dbReference>
<dbReference type="PRINTS" id="PR00146">
    <property type="entry name" value="DHPICSNTHASE"/>
</dbReference>
<protein>
    <submittedName>
        <fullName evidence="5">4-hydroxy-tetrahydrodipicolinate synthase</fullName>
    </submittedName>
</protein>
<evidence type="ECO:0000256" key="4">
    <source>
        <dbReference type="PIRSR" id="PIRSR001365-2"/>
    </source>
</evidence>
<keyword evidence="6" id="KW-1185">Reference proteome</keyword>
<dbReference type="InterPro" id="IPR002220">
    <property type="entry name" value="DapA-like"/>
</dbReference>
<dbReference type="PANTHER" id="PTHR42849:SF1">
    <property type="entry name" value="N-ACETYLNEURAMINATE LYASE"/>
    <property type="match status" value="1"/>
</dbReference>
<organism evidence="5 6">
    <name type="scientific">Rhodococcus koreensis</name>
    <dbReference type="NCBI Taxonomy" id="99653"/>
    <lineage>
        <taxon>Bacteria</taxon>
        <taxon>Bacillati</taxon>
        <taxon>Actinomycetota</taxon>
        <taxon>Actinomycetes</taxon>
        <taxon>Mycobacteriales</taxon>
        <taxon>Nocardiaceae</taxon>
        <taxon>Rhodococcus</taxon>
    </lineage>
</organism>
<dbReference type="SUPFAM" id="SSF51569">
    <property type="entry name" value="Aldolase"/>
    <property type="match status" value="1"/>
</dbReference>
<dbReference type="OrthoDB" id="9778880at2"/>
<accession>A0A1H4L458</accession>
<evidence type="ECO:0000313" key="5">
    <source>
        <dbReference type="EMBL" id="SEB65483.1"/>
    </source>
</evidence>
<comment type="similarity">
    <text evidence="2">Belongs to the DapA family.</text>
</comment>
<dbReference type="GO" id="GO:0008747">
    <property type="term" value="F:N-acetylneuraminate lyase activity"/>
    <property type="evidence" value="ECO:0007669"/>
    <property type="project" value="TreeGrafter"/>
</dbReference>
<dbReference type="PIRSF" id="PIRSF001365">
    <property type="entry name" value="DHDPS"/>
    <property type="match status" value="1"/>
</dbReference>
<feature type="binding site" evidence="4">
    <location>
        <position position="207"/>
    </location>
    <ligand>
        <name>pyruvate</name>
        <dbReference type="ChEBI" id="CHEBI:15361"/>
    </ligand>
</feature>
<feature type="binding site" evidence="4">
    <location>
        <position position="48"/>
    </location>
    <ligand>
        <name>pyruvate</name>
        <dbReference type="ChEBI" id="CHEBI:15361"/>
    </ligand>
</feature>
<dbReference type="EMBL" id="FNSV01000005">
    <property type="protein sequence ID" value="SEB65483.1"/>
    <property type="molecule type" value="Genomic_DNA"/>
</dbReference>
<dbReference type="AlphaFoldDB" id="A0A1H4L458"/>
<dbReference type="CDD" id="cd00408">
    <property type="entry name" value="DHDPS-like"/>
    <property type="match status" value="1"/>
</dbReference>
<evidence type="ECO:0000256" key="3">
    <source>
        <dbReference type="PIRSR" id="PIRSR001365-1"/>
    </source>
</evidence>
<gene>
    <name evidence="5" type="ORF">SAMN04490239_1080</name>
</gene>
<dbReference type="RefSeq" id="WP_072950502.1">
    <property type="nucleotide sequence ID" value="NZ_FNSV01000005.1"/>
</dbReference>
<evidence type="ECO:0000256" key="1">
    <source>
        <dbReference type="ARBA" id="ARBA00023239"/>
    </source>
</evidence>